<comment type="caution">
    <text evidence="1">The sequence shown here is derived from an EMBL/GenBank/DDBJ whole genome shotgun (WGS) entry which is preliminary data.</text>
</comment>
<dbReference type="AlphaFoldDB" id="A0AAD7SNZ1"/>
<sequence length="106" mass="12057">MRRWRRRRCSPAWQWEGARPGRCMSSPLRPTHQSCGVLAWQGCSRAAGSPLTYTHHAPLYPRSPVTSSGNRRLCIELEGGREKRERNIIFLQGQDCIKSPGPLETI</sequence>
<protein>
    <submittedName>
        <fullName evidence="1">Uncharacterized protein</fullName>
    </submittedName>
</protein>
<dbReference type="EMBL" id="JAINUG010000048">
    <property type="protein sequence ID" value="KAJ8405532.1"/>
    <property type="molecule type" value="Genomic_DNA"/>
</dbReference>
<reference evidence="1" key="1">
    <citation type="journal article" date="2023" name="Science">
        <title>Genome structures resolve the early diversification of teleost fishes.</title>
        <authorList>
            <person name="Parey E."/>
            <person name="Louis A."/>
            <person name="Montfort J."/>
            <person name="Bouchez O."/>
            <person name="Roques C."/>
            <person name="Iampietro C."/>
            <person name="Lluch J."/>
            <person name="Castinel A."/>
            <person name="Donnadieu C."/>
            <person name="Desvignes T."/>
            <person name="Floi Bucao C."/>
            <person name="Jouanno E."/>
            <person name="Wen M."/>
            <person name="Mejri S."/>
            <person name="Dirks R."/>
            <person name="Jansen H."/>
            <person name="Henkel C."/>
            <person name="Chen W.J."/>
            <person name="Zahm M."/>
            <person name="Cabau C."/>
            <person name="Klopp C."/>
            <person name="Thompson A.W."/>
            <person name="Robinson-Rechavi M."/>
            <person name="Braasch I."/>
            <person name="Lecointre G."/>
            <person name="Bobe J."/>
            <person name="Postlethwait J.H."/>
            <person name="Berthelot C."/>
            <person name="Roest Crollius H."/>
            <person name="Guiguen Y."/>
        </authorList>
    </citation>
    <scope>NUCLEOTIDE SEQUENCE</scope>
    <source>
        <strain evidence="1">NC1722</strain>
    </source>
</reference>
<proteinExistence type="predicted"/>
<gene>
    <name evidence="1" type="ORF">AAFF_G00320050</name>
</gene>
<accession>A0AAD7SNZ1</accession>
<evidence type="ECO:0000313" key="1">
    <source>
        <dbReference type="EMBL" id="KAJ8405532.1"/>
    </source>
</evidence>
<organism evidence="1 2">
    <name type="scientific">Aldrovandia affinis</name>
    <dbReference type="NCBI Taxonomy" id="143900"/>
    <lineage>
        <taxon>Eukaryota</taxon>
        <taxon>Metazoa</taxon>
        <taxon>Chordata</taxon>
        <taxon>Craniata</taxon>
        <taxon>Vertebrata</taxon>
        <taxon>Euteleostomi</taxon>
        <taxon>Actinopterygii</taxon>
        <taxon>Neopterygii</taxon>
        <taxon>Teleostei</taxon>
        <taxon>Notacanthiformes</taxon>
        <taxon>Halosauridae</taxon>
        <taxon>Aldrovandia</taxon>
    </lineage>
</organism>
<keyword evidence="2" id="KW-1185">Reference proteome</keyword>
<evidence type="ECO:0000313" key="2">
    <source>
        <dbReference type="Proteomes" id="UP001221898"/>
    </source>
</evidence>
<name>A0AAD7SNZ1_9TELE</name>
<dbReference type="Proteomes" id="UP001221898">
    <property type="component" value="Unassembled WGS sequence"/>
</dbReference>